<dbReference type="Proteomes" id="UP000707356">
    <property type="component" value="Unassembled WGS sequence"/>
</dbReference>
<accession>A0A951PB94</accession>
<sequence length="196" mass="21548">MNRSPRQKLKLLAIAVIALATLLIGLSLLGTSRNRASADAANWSYASNSAPSGLVQQIAANHLSPDLPVDSGRMKVLNVQLPGQKQPLYLVDSRITNLAQYPHVNPLCGASGCAFFGYIPTDIPKEQQFQEVWNAYLNVNLPPNVSLFESSDALQNGLPVLKINQMQGNRVEQSHWSFNGQEYEVTKTLLTPQTYE</sequence>
<evidence type="ECO:0000313" key="2">
    <source>
        <dbReference type="Proteomes" id="UP000707356"/>
    </source>
</evidence>
<organism evidence="1 2">
    <name type="scientific">Pegethrix bostrychoides GSE-TBD4-15B</name>
    <dbReference type="NCBI Taxonomy" id="2839662"/>
    <lineage>
        <taxon>Bacteria</taxon>
        <taxon>Bacillati</taxon>
        <taxon>Cyanobacteriota</taxon>
        <taxon>Cyanophyceae</taxon>
        <taxon>Oculatellales</taxon>
        <taxon>Oculatellaceae</taxon>
        <taxon>Pegethrix</taxon>
    </lineage>
</organism>
<reference evidence="1" key="1">
    <citation type="submission" date="2021-05" db="EMBL/GenBank/DDBJ databases">
        <authorList>
            <person name="Pietrasiak N."/>
            <person name="Ward R."/>
            <person name="Stajich J.E."/>
            <person name="Kurbessoian T."/>
        </authorList>
    </citation>
    <scope>NUCLEOTIDE SEQUENCE</scope>
    <source>
        <strain evidence="1">GSE-TBD4-15B</strain>
    </source>
</reference>
<comment type="caution">
    <text evidence="1">The sequence shown here is derived from an EMBL/GenBank/DDBJ whole genome shotgun (WGS) entry which is preliminary data.</text>
</comment>
<proteinExistence type="predicted"/>
<protein>
    <submittedName>
        <fullName evidence="1">Uncharacterized protein</fullName>
    </submittedName>
</protein>
<evidence type="ECO:0000313" key="1">
    <source>
        <dbReference type="EMBL" id="MBW4466324.1"/>
    </source>
</evidence>
<name>A0A951PB94_9CYAN</name>
<dbReference type="EMBL" id="JAHHHV010000067">
    <property type="protein sequence ID" value="MBW4466324.1"/>
    <property type="molecule type" value="Genomic_DNA"/>
</dbReference>
<gene>
    <name evidence="1" type="ORF">KME07_12940</name>
</gene>
<dbReference type="AlphaFoldDB" id="A0A951PB94"/>
<reference evidence="1" key="2">
    <citation type="journal article" date="2022" name="Microbiol. Resour. Announc.">
        <title>Metagenome Sequencing to Explore Phylogenomics of Terrestrial Cyanobacteria.</title>
        <authorList>
            <person name="Ward R.D."/>
            <person name="Stajich J.E."/>
            <person name="Johansen J.R."/>
            <person name="Huntemann M."/>
            <person name="Clum A."/>
            <person name="Foster B."/>
            <person name="Foster B."/>
            <person name="Roux S."/>
            <person name="Palaniappan K."/>
            <person name="Varghese N."/>
            <person name="Mukherjee S."/>
            <person name="Reddy T.B.K."/>
            <person name="Daum C."/>
            <person name="Copeland A."/>
            <person name="Chen I.A."/>
            <person name="Ivanova N.N."/>
            <person name="Kyrpides N.C."/>
            <person name="Shapiro N."/>
            <person name="Eloe-Fadrosh E.A."/>
            <person name="Pietrasiak N."/>
        </authorList>
    </citation>
    <scope>NUCLEOTIDE SEQUENCE</scope>
    <source>
        <strain evidence="1">GSE-TBD4-15B</strain>
    </source>
</reference>